<dbReference type="EMBL" id="CAXAMN010021620">
    <property type="protein sequence ID" value="CAK9061567.1"/>
    <property type="molecule type" value="Genomic_DNA"/>
</dbReference>
<protein>
    <submittedName>
        <fullName evidence="2">Uncharacterized protein</fullName>
    </submittedName>
</protein>
<feature type="non-terminal residue" evidence="2">
    <location>
        <position position="186"/>
    </location>
</feature>
<evidence type="ECO:0000313" key="3">
    <source>
        <dbReference type="Proteomes" id="UP001642484"/>
    </source>
</evidence>
<keyword evidence="1" id="KW-1133">Transmembrane helix</keyword>
<feature type="transmembrane region" description="Helical" evidence="1">
    <location>
        <begin position="137"/>
        <end position="159"/>
    </location>
</feature>
<sequence length="186" mass="20843">MATECWGQLYFSANQSKGLRIGVWNFHHGNHGILMLMEPVPPPAVSPEPPLSDEEALAAKRKLMRIVRARPEVLRALQVRKASEDRAIMKGLAKYKNHFEIFRLAGCSIPEATEAEELYELALEAPIQRPKKKSRKWLWFTFGGVVLLLLLILVGLIVIQVTQASQGFQIGSCTISLFTNSSCQQD</sequence>
<comment type="caution">
    <text evidence="2">The sequence shown here is derived from an EMBL/GenBank/DDBJ whole genome shotgun (WGS) entry which is preliminary data.</text>
</comment>
<gene>
    <name evidence="2" type="ORF">CCMP2556_LOCUS30273</name>
</gene>
<reference evidence="2 3" key="1">
    <citation type="submission" date="2024-02" db="EMBL/GenBank/DDBJ databases">
        <authorList>
            <person name="Chen Y."/>
            <person name="Shah S."/>
            <person name="Dougan E. K."/>
            <person name="Thang M."/>
            <person name="Chan C."/>
        </authorList>
    </citation>
    <scope>NUCLEOTIDE SEQUENCE [LARGE SCALE GENOMIC DNA]</scope>
</reference>
<evidence type="ECO:0000256" key="1">
    <source>
        <dbReference type="SAM" id="Phobius"/>
    </source>
</evidence>
<accession>A0ABP0NEP5</accession>
<evidence type="ECO:0000313" key="2">
    <source>
        <dbReference type="EMBL" id="CAK9061567.1"/>
    </source>
</evidence>
<keyword evidence="1" id="KW-0812">Transmembrane</keyword>
<dbReference type="Proteomes" id="UP001642484">
    <property type="component" value="Unassembled WGS sequence"/>
</dbReference>
<keyword evidence="1" id="KW-0472">Membrane</keyword>
<keyword evidence="3" id="KW-1185">Reference proteome</keyword>
<organism evidence="2 3">
    <name type="scientific">Durusdinium trenchii</name>
    <dbReference type="NCBI Taxonomy" id="1381693"/>
    <lineage>
        <taxon>Eukaryota</taxon>
        <taxon>Sar</taxon>
        <taxon>Alveolata</taxon>
        <taxon>Dinophyceae</taxon>
        <taxon>Suessiales</taxon>
        <taxon>Symbiodiniaceae</taxon>
        <taxon>Durusdinium</taxon>
    </lineage>
</organism>
<proteinExistence type="predicted"/>
<name>A0ABP0NEP5_9DINO</name>